<dbReference type="Pfam" id="PF04341">
    <property type="entry name" value="DUF485"/>
    <property type="match status" value="1"/>
</dbReference>
<gene>
    <name evidence="2" type="ORF">KDA82_36360</name>
</gene>
<protein>
    <submittedName>
        <fullName evidence="2">DUF485 domain-containing protein</fullName>
    </submittedName>
</protein>
<dbReference type="InterPro" id="IPR007436">
    <property type="entry name" value="DUF485"/>
</dbReference>
<keyword evidence="1" id="KW-0812">Transmembrane</keyword>
<organism evidence="2 3">
    <name type="scientific">Streptomyces daliensis</name>
    <dbReference type="NCBI Taxonomy" id="299421"/>
    <lineage>
        <taxon>Bacteria</taxon>
        <taxon>Bacillati</taxon>
        <taxon>Actinomycetota</taxon>
        <taxon>Actinomycetes</taxon>
        <taxon>Kitasatosporales</taxon>
        <taxon>Streptomycetaceae</taxon>
        <taxon>Streptomyces</taxon>
    </lineage>
</organism>
<reference evidence="2" key="1">
    <citation type="submission" date="2021-04" db="EMBL/GenBank/DDBJ databases">
        <title>Sequencing of actinobacteria type strains.</title>
        <authorList>
            <person name="Nguyen G.-S."/>
            <person name="Wentzel A."/>
        </authorList>
    </citation>
    <scope>NUCLEOTIDE SEQUENCE</scope>
    <source>
        <strain evidence="2">DSM 42095</strain>
    </source>
</reference>
<comment type="caution">
    <text evidence="2">The sequence shown here is derived from an EMBL/GenBank/DDBJ whole genome shotgun (WGS) entry which is preliminary data.</text>
</comment>
<dbReference type="AlphaFoldDB" id="A0A8T4J1R4"/>
<keyword evidence="3" id="KW-1185">Reference proteome</keyword>
<sequence>LRSSSPPEEPPGAGDELRRLRGAYRWLRRSMTLTALGYYVAFLCLAAFAPGVLEARIVGTSFNLGIVLGLLQIPVTLLAIVGYEHLARATVDPIARRVRVADAERRAP</sequence>
<dbReference type="EMBL" id="JAGSMN010001384">
    <property type="protein sequence ID" value="MBR7678349.1"/>
    <property type="molecule type" value="Genomic_DNA"/>
</dbReference>
<keyword evidence="1" id="KW-0472">Membrane</keyword>
<dbReference type="Proteomes" id="UP000675554">
    <property type="component" value="Unassembled WGS sequence"/>
</dbReference>
<name>A0A8T4J1R4_9ACTN</name>
<feature type="transmembrane region" description="Helical" evidence="1">
    <location>
        <begin position="26"/>
        <end position="49"/>
    </location>
</feature>
<evidence type="ECO:0000313" key="2">
    <source>
        <dbReference type="EMBL" id="MBR7678349.1"/>
    </source>
</evidence>
<feature type="non-terminal residue" evidence="2">
    <location>
        <position position="1"/>
    </location>
</feature>
<evidence type="ECO:0000256" key="1">
    <source>
        <dbReference type="SAM" id="Phobius"/>
    </source>
</evidence>
<keyword evidence="1" id="KW-1133">Transmembrane helix</keyword>
<accession>A0A8T4J1R4</accession>
<evidence type="ECO:0000313" key="3">
    <source>
        <dbReference type="Proteomes" id="UP000675554"/>
    </source>
</evidence>
<proteinExistence type="predicted"/>
<feature type="transmembrane region" description="Helical" evidence="1">
    <location>
        <begin position="61"/>
        <end position="83"/>
    </location>
</feature>